<dbReference type="Pfam" id="PF00078">
    <property type="entry name" value="RVT_1"/>
    <property type="match status" value="1"/>
</dbReference>
<reference evidence="2" key="1">
    <citation type="journal article" date="2022" name="Int. J. Mol. Sci.">
        <title>Draft Genome of Tanacetum Coccineum: Genomic Comparison of Closely Related Tanacetum-Family Plants.</title>
        <authorList>
            <person name="Yamashiro T."/>
            <person name="Shiraishi A."/>
            <person name="Nakayama K."/>
            <person name="Satake H."/>
        </authorList>
    </citation>
    <scope>NUCLEOTIDE SEQUENCE</scope>
</reference>
<dbReference type="Proteomes" id="UP001151760">
    <property type="component" value="Unassembled WGS sequence"/>
</dbReference>
<organism evidence="2 3">
    <name type="scientific">Tanacetum coccineum</name>
    <dbReference type="NCBI Taxonomy" id="301880"/>
    <lineage>
        <taxon>Eukaryota</taxon>
        <taxon>Viridiplantae</taxon>
        <taxon>Streptophyta</taxon>
        <taxon>Embryophyta</taxon>
        <taxon>Tracheophyta</taxon>
        <taxon>Spermatophyta</taxon>
        <taxon>Magnoliopsida</taxon>
        <taxon>eudicotyledons</taxon>
        <taxon>Gunneridae</taxon>
        <taxon>Pentapetalae</taxon>
        <taxon>asterids</taxon>
        <taxon>campanulids</taxon>
        <taxon>Asterales</taxon>
        <taxon>Asteraceae</taxon>
        <taxon>Asteroideae</taxon>
        <taxon>Anthemideae</taxon>
        <taxon>Anthemidinae</taxon>
        <taxon>Tanacetum</taxon>
    </lineage>
</organism>
<evidence type="ECO:0000259" key="1">
    <source>
        <dbReference type="PROSITE" id="PS50878"/>
    </source>
</evidence>
<keyword evidence="2" id="KW-0695">RNA-directed DNA polymerase</keyword>
<protein>
    <submittedName>
        <fullName evidence="2">RNA-directed DNA polymerase, eukaryota</fullName>
    </submittedName>
</protein>
<dbReference type="GO" id="GO:0003964">
    <property type="term" value="F:RNA-directed DNA polymerase activity"/>
    <property type="evidence" value="ECO:0007669"/>
    <property type="project" value="UniProtKB-KW"/>
</dbReference>
<dbReference type="PANTHER" id="PTHR33116">
    <property type="entry name" value="REVERSE TRANSCRIPTASE ZINC-BINDING DOMAIN-CONTAINING PROTEIN-RELATED-RELATED"/>
    <property type="match status" value="1"/>
</dbReference>
<reference evidence="2" key="2">
    <citation type="submission" date="2022-01" db="EMBL/GenBank/DDBJ databases">
        <authorList>
            <person name="Yamashiro T."/>
            <person name="Shiraishi A."/>
            <person name="Satake H."/>
            <person name="Nakayama K."/>
        </authorList>
    </citation>
    <scope>NUCLEOTIDE SEQUENCE</scope>
</reference>
<accession>A0ABQ5ECI6</accession>
<sequence>MLGRLYLIDGLSCLVQRKGKNKEPSSGSGKDYSNRISSNQNVKISRKLRIVLWRVHTMVVINFLMGIEKYRKRKKGGYILEFLEEMLSGVLGLWVKINSPKAGRYLPLNSFANFLEYYVGPDLCLAVEWFFHHASFPVGCNSSFIALIPKTLNPKSVACLLTVNLDGPFIINELLARCHHKKHSAMVFKIDFAKAYDSIRWDYLGDVLKSFGFGVKWCSWIRGILNSSMASILVNGSPTKEFQFHRGLKQGDPLAPYLFIIIMESLHLSFSRVIEAGIFTGIKIDSSMTLSHLFYADDAVFIGEWSRGNLTGIMHTLRCFSLLSGLSINLKKSQKLLVLRKRCLRLGHGTKVISSRLCLSSWKLKTLSIGGRLTLLKSVLGSTPIYNMSLFKVPKAVLKSMESIRRNFFNGIVMERIDLLGLAGLRGGEESAQLSRISDLLDTVVLSNMGDRRFWDLNGGQMGQQIPINGYVLAW</sequence>
<dbReference type="PANTHER" id="PTHR33116:SF78">
    <property type="entry name" value="OS12G0587133 PROTEIN"/>
    <property type="match status" value="1"/>
</dbReference>
<comment type="caution">
    <text evidence="2">The sequence shown here is derived from an EMBL/GenBank/DDBJ whole genome shotgun (WGS) entry which is preliminary data.</text>
</comment>
<evidence type="ECO:0000313" key="2">
    <source>
        <dbReference type="EMBL" id="GJT48631.1"/>
    </source>
</evidence>
<evidence type="ECO:0000313" key="3">
    <source>
        <dbReference type="Proteomes" id="UP001151760"/>
    </source>
</evidence>
<proteinExistence type="predicted"/>
<dbReference type="EMBL" id="BQNB010016170">
    <property type="protein sequence ID" value="GJT48631.1"/>
    <property type="molecule type" value="Genomic_DNA"/>
</dbReference>
<dbReference type="InterPro" id="IPR000477">
    <property type="entry name" value="RT_dom"/>
</dbReference>
<gene>
    <name evidence="2" type="ORF">Tco_0974788</name>
</gene>
<dbReference type="PROSITE" id="PS50878">
    <property type="entry name" value="RT_POL"/>
    <property type="match status" value="1"/>
</dbReference>
<keyword evidence="2" id="KW-0808">Transferase</keyword>
<name>A0ABQ5ECI6_9ASTR</name>
<keyword evidence="3" id="KW-1185">Reference proteome</keyword>
<feature type="domain" description="Reverse transcriptase" evidence="1">
    <location>
        <begin position="1"/>
        <end position="350"/>
    </location>
</feature>
<keyword evidence="2" id="KW-0548">Nucleotidyltransferase</keyword>